<dbReference type="RefSeq" id="WP_177181399.1">
    <property type="nucleotide sequence ID" value="NZ_FOTI01000022.1"/>
</dbReference>
<sequence>MKKKGNLNLSFSIKTKLYFLSILLILGLIIVGLIGYNQIGNLGQAILEYDENFLPTFN</sequence>
<keyword evidence="1" id="KW-0812">Transmembrane</keyword>
<name>A0A1I4JEI4_9FIRM</name>
<keyword evidence="1" id="KW-0472">Membrane</keyword>
<keyword evidence="3" id="KW-1185">Reference proteome</keyword>
<evidence type="ECO:0000313" key="2">
    <source>
        <dbReference type="EMBL" id="SFL64982.1"/>
    </source>
</evidence>
<dbReference type="STRING" id="29563.SAMN02983006_01691"/>
<keyword evidence="1" id="KW-1133">Transmembrane helix</keyword>
<reference evidence="2 3" key="1">
    <citation type="submission" date="2016-10" db="EMBL/GenBank/DDBJ databases">
        <authorList>
            <person name="de Groot N.N."/>
        </authorList>
    </citation>
    <scope>NUCLEOTIDE SEQUENCE [LARGE SCALE GENOMIC DNA]</scope>
    <source>
        <strain evidence="2 3">ATCC 51327</strain>
    </source>
</reference>
<dbReference type="EMBL" id="FOTI01000022">
    <property type="protein sequence ID" value="SFL64982.1"/>
    <property type="molecule type" value="Genomic_DNA"/>
</dbReference>
<protein>
    <submittedName>
        <fullName evidence="2">Uncharacterized protein</fullName>
    </submittedName>
</protein>
<dbReference type="AlphaFoldDB" id="A0A1I4JEI4"/>
<organism evidence="2 3">
    <name type="scientific">Halanaerobium salsuginis</name>
    <dbReference type="NCBI Taxonomy" id="29563"/>
    <lineage>
        <taxon>Bacteria</taxon>
        <taxon>Bacillati</taxon>
        <taxon>Bacillota</taxon>
        <taxon>Clostridia</taxon>
        <taxon>Halanaerobiales</taxon>
        <taxon>Halanaerobiaceae</taxon>
        <taxon>Halanaerobium</taxon>
    </lineage>
</organism>
<feature type="transmembrane region" description="Helical" evidence="1">
    <location>
        <begin position="17"/>
        <end position="36"/>
    </location>
</feature>
<accession>A0A1I4JEI4</accession>
<gene>
    <name evidence="2" type="ORF">SAMN02983006_01691</name>
</gene>
<proteinExistence type="predicted"/>
<evidence type="ECO:0000256" key="1">
    <source>
        <dbReference type="SAM" id="Phobius"/>
    </source>
</evidence>
<evidence type="ECO:0000313" key="3">
    <source>
        <dbReference type="Proteomes" id="UP000199006"/>
    </source>
</evidence>
<dbReference type="Proteomes" id="UP000199006">
    <property type="component" value="Unassembled WGS sequence"/>
</dbReference>